<comment type="subcellular location">
    <subcellularLocation>
        <location evidence="1">Cell membrane</location>
    </subcellularLocation>
</comment>
<keyword evidence="3" id="KW-0175">Coiled coil</keyword>
<dbReference type="GO" id="GO:0015562">
    <property type="term" value="F:efflux transmembrane transporter activity"/>
    <property type="evidence" value="ECO:0007669"/>
    <property type="project" value="TreeGrafter"/>
</dbReference>
<evidence type="ECO:0000313" key="8">
    <source>
        <dbReference type="EMBL" id="APB33304.1"/>
    </source>
</evidence>
<feature type="coiled-coil region" evidence="3">
    <location>
        <begin position="108"/>
        <end position="144"/>
    </location>
</feature>
<protein>
    <submittedName>
        <fullName evidence="8">RND family efflux transporter MFP subunit</fullName>
    </submittedName>
</protein>
<name>A0A1J0ABJ5_9CYAN</name>
<dbReference type="InterPro" id="IPR058637">
    <property type="entry name" value="YknX-like_C"/>
</dbReference>
<dbReference type="Gene3D" id="2.40.50.100">
    <property type="match status" value="2"/>
</dbReference>
<feature type="domain" description="Multidrug resistance protein MdtA-like beta-barrel" evidence="6">
    <location>
        <begin position="244"/>
        <end position="321"/>
    </location>
</feature>
<dbReference type="Gene3D" id="1.10.287.470">
    <property type="entry name" value="Helix hairpin bin"/>
    <property type="match status" value="1"/>
</dbReference>
<dbReference type="Pfam" id="PF25917">
    <property type="entry name" value="BSH_RND"/>
    <property type="match status" value="1"/>
</dbReference>
<dbReference type="RefSeq" id="WP_071453906.1">
    <property type="nucleotide sequence ID" value="NZ_CP017675.1"/>
</dbReference>
<feature type="chain" id="PRO_5009608705" evidence="4">
    <location>
        <begin position="22"/>
        <end position="410"/>
    </location>
</feature>
<evidence type="ECO:0000259" key="6">
    <source>
        <dbReference type="Pfam" id="PF25944"/>
    </source>
</evidence>
<dbReference type="Gene3D" id="2.40.420.20">
    <property type="match status" value="1"/>
</dbReference>
<feature type="domain" description="YknX-like C-terminal permuted SH3-like" evidence="7">
    <location>
        <begin position="329"/>
        <end position="398"/>
    </location>
</feature>
<evidence type="ECO:0000256" key="1">
    <source>
        <dbReference type="ARBA" id="ARBA00004236"/>
    </source>
</evidence>
<dbReference type="InterPro" id="IPR058626">
    <property type="entry name" value="MdtA-like_b-barrel"/>
</dbReference>
<feature type="coiled-coil region" evidence="3">
    <location>
        <begin position="174"/>
        <end position="201"/>
    </location>
</feature>
<organism evidence="8 9">
    <name type="scientific">Gloeomargarita lithophora Alchichica-D10</name>
    <dbReference type="NCBI Taxonomy" id="1188229"/>
    <lineage>
        <taxon>Bacteria</taxon>
        <taxon>Bacillati</taxon>
        <taxon>Cyanobacteriota</taxon>
        <taxon>Cyanophyceae</taxon>
        <taxon>Gloeomargaritales</taxon>
        <taxon>Gloeomargaritaceae</taxon>
        <taxon>Gloeomargarita</taxon>
    </lineage>
</organism>
<dbReference type="OrthoDB" id="5379451at2"/>
<dbReference type="Pfam" id="PF25944">
    <property type="entry name" value="Beta-barrel_RND"/>
    <property type="match status" value="1"/>
</dbReference>
<proteinExistence type="inferred from homology"/>
<evidence type="ECO:0000313" key="9">
    <source>
        <dbReference type="Proteomes" id="UP000180235"/>
    </source>
</evidence>
<evidence type="ECO:0000256" key="4">
    <source>
        <dbReference type="SAM" id="SignalP"/>
    </source>
</evidence>
<evidence type="ECO:0000259" key="7">
    <source>
        <dbReference type="Pfam" id="PF25989"/>
    </source>
</evidence>
<keyword evidence="4" id="KW-0732">Signal</keyword>
<reference evidence="8 9" key="1">
    <citation type="submission" date="2016-10" db="EMBL/GenBank/DDBJ databases">
        <title>Description of Gloeomargarita lithophora gen. nov., sp. nov., a thylakoid-bearing basal-branching cyanobacterium with intracellular carbonates, and proposal for Gloeomargaritales ord. nov.</title>
        <authorList>
            <person name="Moreira D."/>
            <person name="Tavera R."/>
            <person name="Benzerara K."/>
            <person name="Skouri-Panet F."/>
            <person name="Couradeau E."/>
            <person name="Gerard E."/>
            <person name="Loussert C."/>
            <person name="Novelo E."/>
            <person name="Zivanovic Y."/>
            <person name="Lopez-Garcia P."/>
        </authorList>
    </citation>
    <scope>NUCLEOTIDE SEQUENCE [LARGE SCALE GENOMIC DNA]</scope>
    <source>
        <strain evidence="8 9">D10</strain>
    </source>
</reference>
<dbReference type="Gene3D" id="2.40.30.170">
    <property type="match status" value="1"/>
</dbReference>
<dbReference type="Proteomes" id="UP000180235">
    <property type="component" value="Chromosome"/>
</dbReference>
<dbReference type="Pfam" id="PF25989">
    <property type="entry name" value="YknX_C"/>
    <property type="match status" value="1"/>
</dbReference>
<dbReference type="AlphaFoldDB" id="A0A1J0ABJ5"/>
<gene>
    <name evidence="8" type="ORF">GlitD10_0986</name>
</gene>
<dbReference type="STRING" id="1188229.GlitD10_0986"/>
<dbReference type="EMBL" id="CP017675">
    <property type="protein sequence ID" value="APB33304.1"/>
    <property type="molecule type" value="Genomic_DNA"/>
</dbReference>
<accession>A0A1J0ABJ5</accession>
<dbReference type="InterPro" id="IPR058625">
    <property type="entry name" value="MdtA-like_BSH"/>
</dbReference>
<dbReference type="FunFam" id="2.40.420.20:FF:000007">
    <property type="entry name" value="HAE1 family efflux pump MFP component"/>
    <property type="match status" value="1"/>
</dbReference>
<feature type="domain" description="Multidrug resistance protein MdtA-like barrel-sandwich hybrid" evidence="5">
    <location>
        <begin position="62"/>
        <end position="243"/>
    </location>
</feature>
<comment type="similarity">
    <text evidence="2">Belongs to the membrane fusion protein (MFP) (TC 8.A.1) family.</text>
</comment>
<evidence type="ECO:0000259" key="5">
    <source>
        <dbReference type="Pfam" id="PF25917"/>
    </source>
</evidence>
<evidence type="ECO:0000256" key="2">
    <source>
        <dbReference type="ARBA" id="ARBA00009477"/>
    </source>
</evidence>
<dbReference type="PROSITE" id="PS51257">
    <property type="entry name" value="PROKAR_LIPOPROTEIN"/>
    <property type="match status" value="1"/>
</dbReference>
<dbReference type="KEGG" id="glt:GlitD10_0986"/>
<keyword evidence="9" id="KW-1185">Reference proteome</keyword>
<dbReference type="PANTHER" id="PTHR30469">
    <property type="entry name" value="MULTIDRUG RESISTANCE PROTEIN MDTA"/>
    <property type="match status" value="1"/>
</dbReference>
<evidence type="ECO:0000256" key="3">
    <source>
        <dbReference type="SAM" id="Coils"/>
    </source>
</evidence>
<dbReference type="NCBIfam" id="TIGR01730">
    <property type="entry name" value="RND_mfp"/>
    <property type="match status" value="1"/>
</dbReference>
<dbReference type="SUPFAM" id="SSF111369">
    <property type="entry name" value="HlyD-like secretion proteins"/>
    <property type="match status" value="2"/>
</dbReference>
<dbReference type="PANTHER" id="PTHR30469:SF39">
    <property type="entry name" value="SLL0180 PROTEIN"/>
    <property type="match status" value="1"/>
</dbReference>
<dbReference type="InterPro" id="IPR006143">
    <property type="entry name" value="RND_pump_MFP"/>
</dbReference>
<feature type="signal peptide" evidence="4">
    <location>
        <begin position="1"/>
        <end position="21"/>
    </location>
</feature>
<dbReference type="GO" id="GO:1990281">
    <property type="term" value="C:efflux pump complex"/>
    <property type="evidence" value="ECO:0007669"/>
    <property type="project" value="TreeGrafter"/>
</dbReference>
<sequence length="410" mass="43598">MKTLRPLGWSAVLVAMVGLTAACDPKKAAGPRETPVKTQEVVSGLLEDSSQFVGNLEALVRVSLRPQISGRITAIPVNNGAQVRQGTVIARLEPDQTATELAGALAGVRAAQDGVRQAQANVQAARSQRNAAQATLELQQLEYQRAVALLAEGVVSQQTKDTATKNLEVAQADLKATVDQVKATEAALEQANANLKQAQASAGTARVSFDFKAIVSPIDGMVADIPLRVGDFVQTGEQITQIVRNDVLDLRISVPTSRLNQLRLELPVLLEDPNSGKSLSQGRLYFISPEVDTGAQTVLTKAEFRNPQGLLRDGQYVQARLVWNRQPGLLVPVVAVTPVGAQAFVFTVAQENGRSVARKKPVQLGAIQGQQYQVRSGLQANEQVIVSGLLGLVDGAPIRPEAATATKPTP</sequence>